<dbReference type="PANTHER" id="PTHR43433">
    <property type="entry name" value="HYDROLASE, ALPHA/BETA FOLD FAMILY PROTEIN"/>
    <property type="match status" value="1"/>
</dbReference>
<organism evidence="2">
    <name type="scientific">Arhodomonas sp. Seminole</name>
    <dbReference type="NCBI Taxonomy" id="1204713"/>
    <lineage>
        <taxon>Bacteria</taxon>
        <taxon>Pseudomonadati</taxon>
        <taxon>Pseudomonadota</taxon>
        <taxon>Gammaproteobacteria</taxon>
        <taxon>Chromatiales</taxon>
        <taxon>Ectothiorhodospiraceae</taxon>
        <taxon>Arhodomonas</taxon>
    </lineage>
</organism>
<proteinExistence type="predicted"/>
<dbReference type="EMBL" id="KJ829510">
    <property type="protein sequence ID" value="AIK66564.1"/>
    <property type="molecule type" value="Genomic_DNA"/>
</dbReference>
<dbReference type="NCBIfam" id="TIGR02427">
    <property type="entry name" value="protocat_pcaD"/>
    <property type="match status" value="1"/>
</dbReference>
<protein>
    <submittedName>
        <fullName evidence="2">3-oxoadipate enol-lactonase</fullName>
    </submittedName>
</protein>
<evidence type="ECO:0000313" key="2">
    <source>
        <dbReference type="EMBL" id="AIK66564.1"/>
    </source>
</evidence>
<dbReference type="GO" id="GO:0047570">
    <property type="term" value="F:3-oxoadipate enol-lactonase activity"/>
    <property type="evidence" value="ECO:0007669"/>
    <property type="project" value="InterPro"/>
</dbReference>
<dbReference type="AlphaFoldDB" id="A0A076YJV9"/>
<dbReference type="PANTHER" id="PTHR43433:SF5">
    <property type="entry name" value="AB HYDROLASE-1 DOMAIN-CONTAINING PROTEIN"/>
    <property type="match status" value="1"/>
</dbReference>
<dbReference type="Pfam" id="PF12697">
    <property type="entry name" value="Abhydrolase_6"/>
    <property type="match status" value="1"/>
</dbReference>
<dbReference type="InterPro" id="IPR000073">
    <property type="entry name" value="AB_hydrolase_1"/>
</dbReference>
<dbReference type="InterPro" id="IPR050471">
    <property type="entry name" value="AB_hydrolase"/>
</dbReference>
<dbReference type="ESTHER" id="9gamm-a0a076yjv9">
    <property type="family name" value="Carboxymethylbutenolide_lactonase"/>
</dbReference>
<evidence type="ECO:0000259" key="1">
    <source>
        <dbReference type="Pfam" id="PF12697"/>
    </source>
</evidence>
<accession>A0A076YJV9</accession>
<dbReference type="InterPro" id="IPR026968">
    <property type="entry name" value="PcaD/CatD"/>
</dbReference>
<feature type="domain" description="AB hydrolase-1" evidence="1">
    <location>
        <begin position="35"/>
        <end position="252"/>
    </location>
</feature>
<dbReference type="Gene3D" id="3.40.50.1820">
    <property type="entry name" value="alpha/beta hydrolase"/>
    <property type="match status" value="1"/>
</dbReference>
<dbReference type="PRINTS" id="PR00111">
    <property type="entry name" value="ABHYDROLASE"/>
</dbReference>
<sequence length="263" mass="27910">MPFLQAGDITTHYDLRGPADAPVVMLSNSIGTGLGIWDAVTNRLVPDFRVLRYDTRGHGLSDAPPGPYTIEGLGADAVALLDALGIDRVHFCGLSLGGMIAQQIAAAAPERLASVVCSDTATRIGTADMWQERARTARESGIETMADAILPRWFAPAFGEREPAALRGYRNMLCRTPAEGYAGACEAIGAADLDNATASIRLPALVIVGDADQATTPADARRLAETIPGARLVEIPNTAHLPCVEDPATFAERLTEFLREVES</sequence>
<name>A0A076YJV9_9GAMM</name>
<dbReference type="SUPFAM" id="SSF53474">
    <property type="entry name" value="alpha/beta-Hydrolases"/>
    <property type="match status" value="1"/>
</dbReference>
<dbReference type="GO" id="GO:0042952">
    <property type="term" value="P:beta-ketoadipate pathway"/>
    <property type="evidence" value="ECO:0007669"/>
    <property type="project" value="InterPro"/>
</dbReference>
<dbReference type="InterPro" id="IPR029058">
    <property type="entry name" value="AB_hydrolase_fold"/>
</dbReference>
<reference evidence="2" key="1">
    <citation type="submission" date="2014-04" db="EMBL/GenBank/DDBJ databases">
        <title>Isolation and characterization of a novel Arhodomonas sp. strain Seminole and its Genetic Potential to Degrade Hydrocarbons at high salinity.</title>
        <authorList>
            <person name="Dalvi S."/>
            <person name="Nicholson C.A."/>
            <person name="Najar F.Z."/>
            <person name="Roe B.A."/>
            <person name="Canaan P."/>
            <person name="Hartson S.D."/>
            <person name="Fathepure B.Z."/>
        </authorList>
    </citation>
    <scope>NUCLEOTIDE SEQUENCE</scope>
    <source>
        <strain evidence="2">Seminole</strain>
    </source>
</reference>